<gene>
    <name evidence="2" type="ORF">FORC53_1483</name>
</gene>
<proteinExistence type="predicted"/>
<name>A0AAN1PNB1_VIBVL</name>
<dbReference type="RefSeq" id="WP_118893709.1">
    <property type="nucleotide sequence ID" value="NZ_CP019290.1"/>
</dbReference>
<feature type="region of interest" description="Disordered" evidence="1">
    <location>
        <begin position="17"/>
        <end position="37"/>
    </location>
</feature>
<protein>
    <submittedName>
        <fullName evidence="2">UPF0325 protein YaeH</fullName>
    </submittedName>
</protein>
<dbReference type="AlphaFoldDB" id="A0AAN1PNB1"/>
<organism evidence="2 3">
    <name type="scientific">Vibrio vulnificus</name>
    <dbReference type="NCBI Taxonomy" id="672"/>
    <lineage>
        <taxon>Bacteria</taxon>
        <taxon>Pseudomonadati</taxon>
        <taxon>Pseudomonadota</taxon>
        <taxon>Gammaproteobacteria</taxon>
        <taxon>Vibrionales</taxon>
        <taxon>Vibrionaceae</taxon>
        <taxon>Vibrio</taxon>
    </lineage>
</organism>
<dbReference type="PROSITE" id="PS51257">
    <property type="entry name" value="PROKAR_LIPOPROTEIN"/>
    <property type="match status" value="1"/>
</dbReference>
<evidence type="ECO:0000256" key="1">
    <source>
        <dbReference type="SAM" id="MobiDB-lite"/>
    </source>
</evidence>
<evidence type="ECO:0000313" key="3">
    <source>
        <dbReference type="Proteomes" id="UP000263418"/>
    </source>
</evidence>
<evidence type="ECO:0000313" key="2">
    <source>
        <dbReference type="EMBL" id="AXX59822.1"/>
    </source>
</evidence>
<dbReference type="Proteomes" id="UP000263418">
    <property type="component" value="Chromosome 1"/>
</dbReference>
<feature type="compositionally biased region" description="Low complexity" evidence="1">
    <location>
        <begin position="19"/>
        <end position="37"/>
    </location>
</feature>
<dbReference type="EMBL" id="CP019290">
    <property type="protein sequence ID" value="AXX59822.1"/>
    <property type="molecule type" value="Genomic_DNA"/>
</dbReference>
<sequence length="203" mass="22645">MTRTLITMLVVASVAGCNSSGESRSTSPSPAPATATPSIQIEKTDELIATLKSQKTINDQLMVIYERYEPLLDRSDSLTGPDTNQDGIRDDIEAFIDALEVAEPVRNVLKQKARYSQEAISHDFESATDENERLSYKISEKYNKVLACYDYLKVPVEDSTQISRTVRALTYNTKARTLAYLAYNRLLNGTGSTLLSPEEKYCE</sequence>
<reference evidence="2 3" key="1">
    <citation type="submission" date="2017-01" db="EMBL/GenBank/DDBJ databases">
        <title>Complete Genome Sequence of Vibrio vulnificus FORC_053.</title>
        <authorList>
            <consortium name="Food-borne Pathogen Omics Research Center"/>
            <person name="Chung H.Y."/>
            <person name="Na E.J."/>
            <person name="Song J.S."/>
            <person name="Kim H."/>
            <person name="Lee J.-H."/>
            <person name="Ryu S."/>
            <person name="Choi S.H."/>
        </authorList>
    </citation>
    <scope>NUCLEOTIDE SEQUENCE [LARGE SCALE GENOMIC DNA]</scope>
    <source>
        <strain evidence="2 3">FORC_053</strain>
    </source>
</reference>
<accession>A0AAN1PNB1</accession>